<sequence length="231" mass="26139">MAFSWIFSLLVIFSFFAIGANARPGVHFHPCKTIFISSFTVSSYKFQNPNPNNQIQNPNNQFEIQIQNPPRFFTIFDFYPTQKQEEIQLQQQPFEIFLDRRLPSFNSEQFLLPRSVIPFRLEKPAPRHPAAVLPSFGGVTSSLRDRTKDILSVVVALLFGVGCGALTSATMYLAWTLITNRYQAHRDYQDDSDFSSDDEDVNPKKMGYCKIPDDVPAVIVAVPAPAAKQVV</sequence>
<evidence type="ECO:0000313" key="3">
    <source>
        <dbReference type="EMBL" id="PIA41008.1"/>
    </source>
</evidence>
<dbReference type="PANTHER" id="PTHR35107:SF2">
    <property type="entry name" value="EXPRESSED PROTEIN"/>
    <property type="match status" value="1"/>
</dbReference>
<keyword evidence="2" id="KW-0732">Signal</keyword>
<reference evidence="3 4" key="1">
    <citation type="submission" date="2017-09" db="EMBL/GenBank/DDBJ databases">
        <title>WGS assembly of Aquilegia coerulea Goldsmith.</title>
        <authorList>
            <person name="Hodges S."/>
            <person name="Kramer E."/>
            <person name="Nordborg M."/>
            <person name="Tomkins J."/>
            <person name="Borevitz J."/>
            <person name="Derieg N."/>
            <person name="Yan J."/>
            <person name="Mihaltcheva S."/>
            <person name="Hayes R.D."/>
            <person name="Rokhsar D."/>
        </authorList>
    </citation>
    <scope>NUCLEOTIDE SEQUENCE [LARGE SCALE GENOMIC DNA]</scope>
    <source>
        <strain evidence="4">cv. Goldsmith</strain>
    </source>
</reference>
<evidence type="ECO:0000313" key="4">
    <source>
        <dbReference type="Proteomes" id="UP000230069"/>
    </source>
</evidence>
<organism evidence="3 4">
    <name type="scientific">Aquilegia coerulea</name>
    <name type="common">Rocky mountain columbine</name>
    <dbReference type="NCBI Taxonomy" id="218851"/>
    <lineage>
        <taxon>Eukaryota</taxon>
        <taxon>Viridiplantae</taxon>
        <taxon>Streptophyta</taxon>
        <taxon>Embryophyta</taxon>
        <taxon>Tracheophyta</taxon>
        <taxon>Spermatophyta</taxon>
        <taxon>Magnoliopsida</taxon>
        <taxon>Ranunculales</taxon>
        <taxon>Ranunculaceae</taxon>
        <taxon>Thalictroideae</taxon>
        <taxon>Aquilegia</taxon>
    </lineage>
</organism>
<keyword evidence="1" id="KW-0472">Membrane</keyword>
<keyword evidence="1" id="KW-1133">Transmembrane helix</keyword>
<dbReference type="EMBL" id="KZ305040">
    <property type="protein sequence ID" value="PIA41008.1"/>
    <property type="molecule type" value="Genomic_DNA"/>
</dbReference>
<feature type="signal peptide" evidence="2">
    <location>
        <begin position="1"/>
        <end position="22"/>
    </location>
</feature>
<dbReference type="Proteomes" id="UP000230069">
    <property type="component" value="Unassembled WGS sequence"/>
</dbReference>
<dbReference type="FunCoup" id="A0A2G5DBV2">
    <property type="interactions" value="725"/>
</dbReference>
<feature type="chain" id="PRO_5013828311" description="Legume lectin domain-containing protein" evidence="2">
    <location>
        <begin position="23"/>
        <end position="231"/>
    </location>
</feature>
<keyword evidence="1" id="KW-0812">Transmembrane</keyword>
<keyword evidence="4" id="KW-1185">Reference proteome</keyword>
<dbReference type="OrthoDB" id="769005at2759"/>
<evidence type="ECO:0000256" key="1">
    <source>
        <dbReference type="SAM" id="Phobius"/>
    </source>
</evidence>
<feature type="transmembrane region" description="Helical" evidence="1">
    <location>
        <begin position="150"/>
        <end position="178"/>
    </location>
</feature>
<dbReference type="STRING" id="218851.A0A2G5DBV2"/>
<proteinExistence type="predicted"/>
<gene>
    <name evidence="3" type="ORF">AQUCO_02300052v1</name>
</gene>
<evidence type="ECO:0008006" key="5">
    <source>
        <dbReference type="Google" id="ProtNLM"/>
    </source>
</evidence>
<accession>A0A2G5DBV2</accession>
<dbReference type="PANTHER" id="PTHR35107">
    <property type="entry name" value="EXPRESSED PROTEIN"/>
    <property type="match status" value="1"/>
</dbReference>
<dbReference type="AlphaFoldDB" id="A0A2G5DBV2"/>
<dbReference type="InParanoid" id="A0A2G5DBV2"/>
<evidence type="ECO:0000256" key="2">
    <source>
        <dbReference type="SAM" id="SignalP"/>
    </source>
</evidence>
<name>A0A2G5DBV2_AQUCA</name>
<protein>
    <recommendedName>
        <fullName evidence="5">Legume lectin domain-containing protein</fullName>
    </recommendedName>
</protein>